<reference evidence="2" key="1">
    <citation type="submission" date="2020-10" db="EMBL/GenBank/DDBJ databases">
        <authorList>
            <person name="Castelo-Branco R."/>
            <person name="Eusebio N."/>
            <person name="Adriana R."/>
            <person name="Vieira A."/>
            <person name="Brugerolle De Fraissinette N."/>
            <person name="Rezende De Castro R."/>
            <person name="Schneider M.P."/>
            <person name="Vasconcelos V."/>
            <person name="Leao P.N."/>
        </authorList>
    </citation>
    <scope>NUCLEOTIDE SEQUENCE</scope>
    <source>
        <strain evidence="2">LEGE 07310</strain>
    </source>
</reference>
<name>A0A8J7AA05_9CYAN</name>
<gene>
    <name evidence="2" type="ORF">IQ241_23295</name>
</gene>
<protein>
    <submittedName>
        <fullName evidence="2">Phosphodiester glycosidase family protein</fullName>
    </submittedName>
</protein>
<dbReference type="Pfam" id="PF09992">
    <property type="entry name" value="NAGPA"/>
    <property type="match status" value="1"/>
</dbReference>
<accession>A0A8J7AA05</accession>
<comment type="caution">
    <text evidence="2">The sequence shown here is derived from an EMBL/GenBank/DDBJ whole genome shotgun (WGS) entry which is preliminary data.</text>
</comment>
<evidence type="ECO:0000259" key="1">
    <source>
        <dbReference type="Pfam" id="PF09992"/>
    </source>
</evidence>
<dbReference type="EMBL" id="JADEXG010000089">
    <property type="protein sequence ID" value="MBE9080177.1"/>
    <property type="molecule type" value="Genomic_DNA"/>
</dbReference>
<dbReference type="PANTHER" id="PTHR40446:SF2">
    <property type="entry name" value="N-ACETYLGLUCOSAMINE-1-PHOSPHODIESTER ALPHA-N-ACETYLGLUCOSAMINIDASE"/>
    <property type="match status" value="1"/>
</dbReference>
<organism evidence="2 3">
    <name type="scientific">Vasconcelosia minhoensis LEGE 07310</name>
    <dbReference type="NCBI Taxonomy" id="915328"/>
    <lineage>
        <taxon>Bacteria</taxon>
        <taxon>Bacillati</taxon>
        <taxon>Cyanobacteriota</taxon>
        <taxon>Cyanophyceae</taxon>
        <taxon>Nodosilineales</taxon>
        <taxon>Cymatolegaceae</taxon>
        <taxon>Vasconcelosia</taxon>
        <taxon>Vasconcelosia minhoensis</taxon>
    </lineage>
</organism>
<sequence>MPSIVEAPALRPALTYQTYPLTSVTVHVLEIPPDHKVQVAIADSLLRVDEFAEQEDAIAVLNAGFFDSQNGRTTSHVLIDGIPVADPAENERLVGNPDLAPYLDTILNRSELRRYNCAGEIQYDIVLHNVAMPQNCSLEFAVGAGPQLLPENAANAEAFTDYDGDQLIRDAIGSQQPNARSAVGIRPDGSLVWAMVAQRADAAGMTLTELADFLGNLGIEKALNLDGGSSSSLYYEGETWFGRLDAEDRPVERPVKSVLMISSP</sequence>
<evidence type="ECO:0000313" key="2">
    <source>
        <dbReference type="EMBL" id="MBE9080177.1"/>
    </source>
</evidence>
<keyword evidence="2" id="KW-0326">Glycosidase</keyword>
<dbReference type="AlphaFoldDB" id="A0A8J7AA05"/>
<proteinExistence type="predicted"/>
<keyword evidence="3" id="KW-1185">Reference proteome</keyword>
<dbReference type="GO" id="GO:0016798">
    <property type="term" value="F:hydrolase activity, acting on glycosyl bonds"/>
    <property type="evidence" value="ECO:0007669"/>
    <property type="project" value="UniProtKB-KW"/>
</dbReference>
<dbReference type="Proteomes" id="UP000636505">
    <property type="component" value="Unassembled WGS sequence"/>
</dbReference>
<dbReference type="InterPro" id="IPR018711">
    <property type="entry name" value="NAGPA"/>
</dbReference>
<evidence type="ECO:0000313" key="3">
    <source>
        <dbReference type="Proteomes" id="UP000636505"/>
    </source>
</evidence>
<dbReference type="PANTHER" id="PTHR40446">
    <property type="entry name" value="N-ACETYLGLUCOSAMINE-1-PHOSPHODIESTER ALPHA-N-ACETYLGLUCOSAMINIDASE"/>
    <property type="match status" value="1"/>
</dbReference>
<keyword evidence="2" id="KW-0378">Hydrolase</keyword>
<feature type="domain" description="Phosphodiester glycosidase" evidence="1">
    <location>
        <begin position="56"/>
        <end position="261"/>
    </location>
</feature>